<dbReference type="Proteomes" id="UP001549921">
    <property type="component" value="Unassembled WGS sequence"/>
</dbReference>
<feature type="signal peptide" evidence="2">
    <location>
        <begin position="1"/>
        <end position="20"/>
    </location>
</feature>
<proteinExistence type="predicted"/>
<gene>
    <name evidence="3" type="ORF">ABMA28_001537</name>
</gene>
<sequence>MKLVMYTLITLLGVVDFSIQKDNKTEDINAILDKLIKQTEGGMDNTTIGTQYEVKEKSGNESKIIYVKTHANLDLPNIIIPYITGDSKGINNNSSSDQPNYDTVSEELVLEIEAQPNNGRREDLFNIQDFVKPLNDNTISRSAFPDDYLENNMPEHKLNTYVPEIQNQPNLLSRYPDVIIDPESNKKTEENNEFIKEMVKDLMKNNEEPLLSESNTNTPGESFNEPNNNNPEMEDEFLTRLMNLNKEPQEILDIIGIGNIGNPQNGNNYPVVPETVFPGNMLLDNLATLNLNAAIKHHMMYQKYLDSISLPGGPVPHYVSLPQKVRTVFHHPGPVMPAQPHFTRGFRTFQQCCRWH</sequence>
<evidence type="ECO:0000256" key="1">
    <source>
        <dbReference type="SAM" id="MobiDB-lite"/>
    </source>
</evidence>
<dbReference type="EMBL" id="JBEDNZ010000011">
    <property type="protein sequence ID" value="KAL0832040.1"/>
    <property type="molecule type" value="Genomic_DNA"/>
</dbReference>
<evidence type="ECO:0000313" key="4">
    <source>
        <dbReference type="Proteomes" id="UP001549921"/>
    </source>
</evidence>
<evidence type="ECO:0000256" key="2">
    <source>
        <dbReference type="SAM" id="SignalP"/>
    </source>
</evidence>
<name>A0ABD0T288_LOXSC</name>
<feature type="region of interest" description="Disordered" evidence="1">
    <location>
        <begin position="209"/>
        <end position="232"/>
    </location>
</feature>
<organism evidence="3 4">
    <name type="scientific">Loxostege sticticalis</name>
    <name type="common">Beet webworm moth</name>
    <dbReference type="NCBI Taxonomy" id="481309"/>
    <lineage>
        <taxon>Eukaryota</taxon>
        <taxon>Metazoa</taxon>
        <taxon>Ecdysozoa</taxon>
        <taxon>Arthropoda</taxon>
        <taxon>Hexapoda</taxon>
        <taxon>Insecta</taxon>
        <taxon>Pterygota</taxon>
        <taxon>Neoptera</taxon>
        <taxon>Endopterygota</taxon>
        <taxon>Lepidoptera</taxon>
        <taxon>Glossata</taxon>
        <taxon>Ditrysia</taxon>
        <taxon>Pyraloidea</taxon>
        <taxon>Crambidae</taxon>
        <taxon>Pyraustinae</taxon>
        <taxon>Loxostege</taxon>
    </lineage>
</organism>
<dbReference type="AlphaFoldDB" id="A0ABD0T288"/>
<evidence type="ECO:0000313" key="3">
    <source>
        <dbReference type="EMBL" id="KAL0832040.1"/>
    </source>
</evidence>
<keyword evidence="2" id="KW-0732">Signal</keyword>
<feature type="compositionally biased region" description="Polar residues" evidence="1">
    <location>
        <begin position="212"/>
        <end position="221"/>
    </location>
</feature>
<comment type="caution">
    <text evidence="3">The sequence shown here is derived from an EMBL/GenBank/DDBJ whole genome shotgun (WGS) entry which is preliminary data.</text>
</comment>
<reference evidence="3 4" key="1">
    <citation type="submission" date="2024-06" db="EMBL/GenBank/DDBJ databases">
        <title>A chromosome-level genome assembly of beet webworm, Loxostege sticticalis.</title>
        <authorList>
            <person name="Zhang Y."/>
        </authorList>
    </citation>
    <scope>NUCLEOTIDE SEQUENCE [LARGE SCALE GENOMIC DNA]</scope>
    <source>
        <strain evidence="3">AQ028</strain>
        <tissue evidence="3">Male pupae</tissue>
    </source>
</reference>
<accession>A0ABD0T288</accession>
<feature type="chain" id="PRO_5044762032" evidence="2">
    <location>
        <begin position="21"/>
        <end position="356"/>
    </location>
</feature>
<protein>
    <submittedName>
        <fullName evidence="3">Uncharacterized protein</fullName>
    </submittedName>
</protein>